<organism evidence="4 5">
    <name type="scientific">Pseudovibrio brasiliensis</name>
    <dbReference type="NCBI Taxonomy" id="1898042"/>
    <lineage>
        <taxon>Bacteria</taxon>
        <taxon>Pseudomonadati</taxon>
        <taxon>Pseudomonadota</taxon>
        <taxon>Alphaproteobacteria</taxon>
        <taxon>Hyphomicrobiales</taxon>
        <taxon>Stappiaceae</taxon>
        <taxon>Pseudovibrio</taxon>
    </lineage>
</organism>
<dbReference type="GO" id="GO:0016740">
    <property type="term" value="F:transferase activity"/>
    <property type="evidence" value="ECO:0007669"/>
    <property type="project" value="UniProtKB-KW"/>
</dbReference>
<dbReference type="Gene3D" id="3.40.1080.10">
    <property type="entry name" value="Glutaconate Coenzyme A-transferase"/>
    <property type="match status" value="2"/>
</dbReference>
<comment type="catalytic activity">
    <reaction evidence="3">
        <text>an acyl-CoA + acetate = a carboxylate + acetyl-CoA</text>
        <dbReference type="Rhea" id="RHEA:13381"/>
        <dbReference type="ChEBI" id="CHEBI:29067"/>
        <dbReference type="ChEBI" id="CHEBI:30089"/>
        <dbReference type="ChEBI" id="CHEBI:57288"/>
        <dbReference type="ChEBI" id="CHEBI:58342"/>
        <dbReference type="EC" id="2.8.3.8"/>
    </reaction>
</comment>
<sequence>MQICSAREIAAFVQDGDTIVIGGCGWGLATPEALLEAIEQRFLSTGHPKNLFIINSLSIGDGDKRGLNRFAHKGMLRGIISSHFALTPSLQKLISQDKLEAYCLPAGVIQQLIREIGAGRPGLLTRTGLGTFVDPRHGGGKCSKSCKHDLVELLHLHGQEYLRYRPFKIDLALICGSAADTKGNLSLDEEAVTLDCLSLAMAAHNSGGHCFAQVRNIVESGSLPARSVAIPGVFLDALVETPGQTIAYDTPYSPALSGDIKPSHRRIQNEPNEIARKVIARRAAEELIENAAVNIGFGVPAGVRFTEQRKKLAEQIWLSCEHGHHNGQFLGDTLYGAAQGSEALLSSLDQFDFYNGGGLDIAFLGMSEVDRHGNVNLSKIGGKIVGPGSFIDISQNARKLVFCGLLTGVDTRVEYRKDKLKITRNGTHTKFVEQIDHVTFNAINARNNGQEVLYVTERAVFQLGPNGLVLTEVAPGIKPKRDVLAHMGFACKVDVQRKMPEHIFNALGGANN</sequence>
<dbReference type="InterPro" id="IPR004165">
    <property type="entry name" value="CoA_trans_fam_I"/>
</dbReference>
<dbReference type="PANTHER" id="PTHR43293">
    <property type="entry name" value="ACETATE COA-TRANSFERASE YDIF"/>
    <property type="match status" value="1"/>
</dbReference>
<evidence type="ECO:0000256" key="2">
    <source>
        <dbReference type="ARBA" id="ARBA00022679"/>
    </source>
</evidence>
<dbReference type="Pfam" id="PF01144">
    <property type="entry name" value="CoA_trans"/>
    <property type="match status" value="1"/>
</dbReference>
<evidence type="ECO:0000256" key="3">
    <source>
        <dbReference type="PIRNR" id="PIRNR000858"/>
    </source>
</evidence>
<keyword evidence="5" id="KW-1185">Reference proteome</keyword>
<dbReference type="RefSeq" id="WP_075697663.1">
    <property type="nucleotide sequence ID" value="NZ_CP074128.1"/>
</dbReference>
<gene>
    <name evidence="4" type="ORF">KGB56_24145</name>
</gene>
<evidence type="ECO:0000313" key="5">
    <source>
        <dbReference type="Proteomes" id="UP000680706"/>
    </source>
</evidence>
<dbReference type="EC" id="2.8.3.8" evidence="3"/>
<protein>
    <recommendedName>
        <fullName evidence="3">Acetate CoA-transferase YdiF</fullName>
        <ecNumber evidence="3">2.8.3.8</ecNumber>
    </recommendedName>
</protein>
<dbReference type="PIRSF" id="PIRSF000858">
    <property type="entry name" value="SCOT-t"/>
    <property type="match status" value="1"/>
</dbReference>
<geneLocation type="plasmid" evidence="4 5">
    <name>pAb134-02</name>
</geneLocation>
<dbReference type="SMART" id="SM00882">
    <property type="entry name" value="CoA_trans"/>
    <property type="match status" value="1"/>
</dbReference>
<comment type="function">
    <text evidence="3">CoA transferase having broad substrate specificity for short-chain acyl-CoA thioesters with the activity decreasing when the length of the carboxylic acid chain exceeds four carbons.</text>
</comment>
<dbReference type="InterPro" id="IPR037171">
    <property type="entry name" value="NagB/RpiA_transferase-like"/>
</dbReference>
<dbReference type="Proteomes" id="UP000680706">
    <property type="component" value="Plasmid pAb134-02"/>
</dbReference>
<reference evidence="4 5" key="1">
    <citation type="journal article" date="2021" name="Angew. Chem. Int. Ed. Engl.">
        <title>A novel family of nonribosomal peptides modulate collective behavior in Pseudovibrio bacteria isolated from marine sponges.</title>
        <authorList>
            <person name="Ioca L.P."/>
            <person name="Dai Y."/>
            <person name="Kunakom S."/>
            <person name="Diaz-Espinosa J."/>
            <person name="Krunic A."/>
            <person name="Crnkovic C.M."/>
            <person name="Orjala J."/>
            <person name="Sanchez L.M."/>
            <person name="Ferreira A.G."/>
            <person name="Berlinck R.G.S."/>
            <person name="Eustaquio A.S."/>
        </authorList>
    </citation>
    <scope>NUCLEOTIDE SEQUENCE [LARGE SCALE GENOMIC DNA]</scope>
    <source>
        <strain evidence="4 5">Ab134</strain>
        <plasmid evidence="4 5">pAb134-02</plasmid>
    </source>
</reference>
<keyword evidence="4" id="KW-0614">Plasmid</keyword>
<dbReference type="InterPro" id="IPR014388">
    <property type="entry name" value="3-oxoacid_CoA-transferase"/>
</dbReference>
<evidence type="ECO:0000313" key="4">
    <source>
        <dbReference type="EMBL" id="QUS58828.1"/>
    </source>
</evidence>
<dbReference type="EMBL" id="CP074128">
    <property type="protein sequence ID" value="QUS58828.1"/>
    <property type="molecule type" value="Genomic_DNA"/>
</dbReference>
<name>A0ABX8AW56_9HYPH</name>
<keyword evidence="2 3" id="KW-0808">Transferase</keyword>
<comment type="similarity">
    <text evidence="1 3">Belongs to the 3-oxoacid CoA-transferase family.</text>
</comment>
<accession>A0ABX8AW56</accession>
<proteinExistence type="inferred from homology"/>
<dbReference type="SUPFAM" id="SSF100950">
    <property type="entry name" value="NagB/RpiA/CoA transferase-like"/>
    <property type="match status" value="2"/>
</dbReference>
<evidence type="ECO:0000256" key="1">
    <source>
        <dbReference type="ARBA" id="ARBA00007154"/>
    </source>
</evidence>
<dbReference type="PANTHER" id="PTHR43293:SF1">
    <property type="entry name" value="ACETATE COA-TRANSFERASE YDIF"/>
    <property type="match status" value="1"/>
</dbReference>